<evidence type="ECO:0000313" key="1">
    <source>
        <dbReference type="EMBL" id="GBN33244.1"/>
    </source>
</evidence>
<dbReference type="AlphaFoldDB" id="A0A4Y2N3P6"/>
<accession>A0A4Y2N3P6</accession>
<evidence type="ECO:0000313" key="2">
    <source>
        <dbReference type="Proteomes" id="UP000499080"/>
    </source>
</evidence>
<protein>
    <submittedName>
        <fullName evidence="1">Uncharacterized protein</fullName>
    </submittedName>
</protein>
<comment type="caution">
    <text evidence="1">The sequence shown here is derived from an EMBL/GenBank/DDBJ whole genome shotgun (WGS) entry which is preliminary data.</text>
</comment>
<name>A0A4Y2N3P6_ARAVE</name>
<sequence>MESSGLKFEPLPTVTKTQASEQQHYVWRRISLYVSFAFCPSLIACLATSPFRITATACWIFQAVNVLFLDATINCLDSDDKSVKKIFRMSSVIFSAVSEMIAPPWPPTLLSN</sequence>
<organism evidence="1 2">
    <name type="scientific">Araneus ventricosus</name>
    <name type="common">Orbweaver spider</name>
    <name type="synonym">Epeira ventricosa</name>
    <dbReference type="NCBI Taxonomy" id="182803"/>
    <lineage>
        <taxon>Eukaryota</taxon>
        <taxon>Metazoa</taxon>
        <taxon>Ecdysozoa</taxon>
        <taxon>Arthropoda</taxon>
        <taxon>Chelicerata</taxon>
        <taxon>Arachnida</taxon>
        <taxon>Araneae</taxon>
        <taxon>Araneomorphae</taxon>
        <taxon>Entelegynae</taxon>
        <taxon>Araneoidea</taxon>
        <taxon>Araneidae</taxon>
        <taxon>Araneus</taxon>
    </lineage>
</organism>
<dbReference type="Proteomes" id="UP000499080">
    <property type="component" value="Unassembled WGS sequence"/>
</dbReference>
<dbReference type="EMBL" id="BGPR01008353">
    <property type="protein sequence ID" value="GBN33244.1"/>
    <property type="molecule type" value="Genomic_DNA"/>
</dbReference>
<reference evidence="1 2" key="1">
    <citation type="journal article" date="2019" name="Sci. Rep.">
        <title>Orb-weaving spider Araneus ventricosus genome elucidates the spidroin gene catalogue.</title>
        <authorList>
            <person name="Kono N."/>
            <person name="Nakamura H."/>
            <person name="Ohtoshi R."/>
            <person name="Moran D.A.P."/>
            <person name="Shinohara A."/>
            <person name="Yoshida Y."/>
            <person name="Fujiwara M."/>
            <person name="Mori M."/>
            <person name="Tomita M."/>
            <person name="Arakawa K."/>
        </authorList>
    </citation>
    <scope>NUCLEOTIDE SEQUENCE [LARGE SCALE GENOMIC DNA]</scope>
</reference>
<keyword evidence="2" id="KW-1185">Reference proteome</keyword>
<proteinExistence type="predicted"/>
<gene>
    <name evidence="1" type="ORF">AVEN_10460_1</name>
</gene>